<keyword evidence="1" id="KW-0812">Transmembrane</keyword>
<feature type="domain" description="Cysteinyl-tRNA ligase anticodon binding" evidence="2">
    <location>
        <begin position="180"/>
        <end position="230"/>
    </location>
</feature>
<reference evidence="4 5" key="1">
    <citation type="submission" date="2020-07" db="EMBL/GenBank/DDBJ databases">
        <title>Sequencing the genomes of 1000 actinobacteria strains.</title>
        <authorList>
            <person name="Klenk H.-P."/>
        </authorList>
    </citation>
    <scope>NUCLEOTIDE SEQUENCE [LARGE SCALE GENOMIC DNA]</scope>
    <source>
        <strain evidence="4 5">DSM 40398</strain>
    </source>
</reference>
<dbReference type="EMBL" id="JACCBA010000001">
    <property type="protein sequence ID" value="NYD51701.1"/>
    <property type="molecule type" value="Genomic_DNA"/>
</dbReference>
<evidence type="ECO:0000313" key="5">
    <source>
        <dbReference type="Proteomes" id="UP000529783"/>
    </source>
</evidence>
<proteinExistence type="predicted"/>
<dbReference type="Proteomes" id="UP000529783">
    <property type="component" value="Unassembled WGS sequence"/>
</dbReference>
<feature type="transmembrane region" description="Helical" evidence="1">
    <location>
        <begin position="63"/>
        <end position="84"/>
    </location>
</feature>
<feature type="transmembrane region" description="Helical" evidence="1">
    <location>
        <begin position="20"/>
        <end position="43"/>
    </location>
</feature>
<evidence type="ECO:0000259" key="2">
    <source>
        <dbReference type="Pfam" id="PF23493"/>
    </source>
</evidence>
<keyword evidence="1" id="KW-1133">Transmembrane helix</keyword>
<keyword evidence="5" id="KW-1185">Reference proteome</keyword>
<protein>
    <recommendedName>
        <fullName evidence="6">DUF308 domain-containing protein</fullName>
    </recommendedName>
</protein>
<dbReference type="InterPro" id="IPR057798">
    <property type="entry name" value="PH_YqeB"/>
</dbReference>
<accession>A0A7Y9EPT5</accession>
<dbReference type="RefSeq" id="WP_246396265.1">
    <property type="nucleotide sequence ID" value="NZ_JACCBA010000001.1"/>
</dbReference>
<evidence type="ECO:0000256" key="1">
    <source>
        <dbReference type="SAM" id="Phobius"/>
    </source>
</evidence>
<feature type="domain" description="YqeB PH" evidence="3">
    <location>
        <begin position="9"/>
        <end position="162"/>
    </location>
</feature>
<comment type="caution">
    <text evidence="4">The sequence shown here is derived from an EMBL/GenBank/DDBJ whole genome shotgun (WGS) entry which is preliminary data.</text>
</comment>
<evidence type="ECO:0000259" key="3">
    <source>
        <dbReference type="Pfam" id="PF23494"/>
    </source>
</evidence>
<organism evidence="4 5">
    <name type="scientific">Actinomadura luteofluorescens</name>
    <dbReference type="NCBI Taxonomy" id="46163"/>
    <lineage>
        <taxon>Bacteria</taxon>
        <taxon>Bacillati</taxon>
        <taxon>Actinomycetota</taxon>
        <taxon>Actinomycetes</taxon>
        <taxon>Streptosporangiales</taxon>
        <taxon>Thermomonosporaceae</taxon>
        <taxon>Actinomadura</taxon>
    </lineage>
</organism>
<keyword evidence="1" id="KW-0472">Membrane</keyword>
<dbReference type="Pfam" id="PF23493">
    <property type="entry name" value="CysS_C"/>
    <property type="match status" value="1"/>
</dbReference>
<sequence length="243" mass="26843">MSGTKTKIVIRQKMSNRILVAAGFPALGAVAGWLLKLLANWAVSWPWIPLPGPLELINNAPEPTATLVSLLVGALAGGVLVLMAEYGYVTVTIEDDQVTTDRGDSSQSVPRAMIHGVFADGRRLVILGERGEELAVESKNEGADLPSVKQLKEGFQEHGYPWLTEGDPYRDEYRRWVEDMPGLPVGGNALLKARAEALKKQDETNIAELRTELAKLGVFVRDTDKRQWWRHVQPADDQKSNHL</sequence>
<dbReference type="InterPro" id="IPR056411">
    <property type="entry name" value="CysS_C"/>
</dbReference>
<gene>
    <name evidence="4" type="ORF">BJY14_007684</name>
</gene>
<dbReference type="Pfam" id="PF23494">
    <property type="entry name" value="bPH_10"/>
    <property type="match status" value="1"/>
</dbReference>
<name>A0A7Y9EPT5_9ACTN</name>
<evidence type="ECO:0000313" key="4">
    <source>
        <dbReference type="EMBL" id="NYD51701.1"/>
    </source>
</evidence>
<dbReference type="AlphaFoldDB" id="A0A7Y9EPT5"/>
<evidence type="ECO:0008006" key="6">
    <source>
        <dbReference type="Google" id="ProtNLM"/>
    </source>
</evidence>